<dbReference type="EMBL" id="JAEMWU010000001">
    <property type="protein sequence ID" value="MBN8206089.1"/>
    <property type="molecule type" value="Genomic_DNA"/>
</dbReference>
<dbReference type="RefSeq" id="WP_206823790.1">
    <property type="nucleotide sequence ID" value="NZ_JAEMWU010000001.1"/>
</dbReference>
<gene>
    <name evidence="2" type="ORF">JF543_08955</name>
</gene>
<feature type="transmembrane region" description="Helical" evidence="1">
    <location>
        <begin position="139"/>
        <end position="157"/>
    </location>
</feature>
<proteinExistence type="predicted"/>
<dbReference type="AlphaFoldDB" id="A0A939DXB2"/>
<keyword evidence="1" id="KW-0472">Membrane</keyword>
<feature type="transmembrane region" description="Helical" evidence="1">
    <location>
        <begin position="44"/>
        <end position="66"/>
    </location>
</feature>
<organism evidence="2 3">
    <name type="scientific">Microbacterium esteraromaticum</name>
    <dbReference type="NCBI Taxonomy" id="57043"/>
    <lineage>
        <taxon>Bacteria</taxon>
        <taxon>Bacillati</taxon>
        <taxon>Actinomycetota</taxon>
        <taxon>Actinomycetes</taxon>
        <taxon>Micrococcales</taxon>
        <taxon>Microbacteriaceae</taxon>
        <taxon>Microbacterium</taxon>
    </lineage>
</organism>
<feature type="transmembrane region" description="Helical" evidence="1">
    <location>
        <begin position="107"/>
        <end position="127"/>
    </location>
</feature>
<name>A0A939DXB2_9MICO</name>
<feature type="transmembrane region" description="Helical" evidence="1">
    <location>
        <begin position="78"/>
        <end position="95"/>
    </location>
</feature>
<sequence>MSTLQTHVKFWQIARVVVGAAVLVVLAYTYSLGAGTAERNPFNYFGYFTNLTALLTASLLVVAGTFGATRWARHDGIVVARAVSTTCMVIVGVIYNTLVPGTGSAPAWVSVTLHLVLPAFIVLDWIAGPGRRTLPWSRVWWVLPYPIAWAAVVLLRGATDGWVPYGFLLPSRGWVSLVVHVAGLLAALTAVGVLVWWTSRLPQVISEEQPGLTPS</sequence>
<reference evidence="2" key="1">
    <citation type="submission" date="2020-12" db="EMBL/GenBank/DDBJ databases">
        <title>PHA producing bacteria isolated from mangrove.</title>
        <authorList>
            <person name="Zheng W."/>
            <person name="Yu S."/>
            <person name="Huang Y."/>
        </authorList>
    </citation>
    <scope>NUCLEOTIDE SEQUENCE</scope>
    <source>
        <strain evidence="2">GN8-5</strain>
    </source>
</reference>
<feature type="transmembrane region" description="Helical" evidence="1">
    <location>
        <begin position="12"/>
        <end position="32"/>
    </location>
</feature>
<accession>A0A939DXB2</accession>
<feature type="transmembrane region" description="Helical" evidence="1">
    <location>
        <begin position="177"/>
        <end position="197"/>
    </location>
</feature>
<keyword evidence="1" id="KW-0812">Transmembrane</keyword>
<protein>
    <submittedName>
        <fullName evidence="2">Pr6Pr family membrane protein</fullName>
    </submittedName>
</protein>
<evidence type="ECO:0000313" key="2">
    <source>
        <dbReference type="EMBL" id="MBN8206089.1"/>
    </source>
</evidence>
<comment type="caution">
    <text evidence="2">The sequence shown here is derived from an EMBL/GenBank/DDBJ whole genome shotgun (WGS) entry which is preliminary data.</text>
</comment>
<keyword evidence="1" id="KW-1133">Transmembrane helix</keyword>
<evidence type="ECO:0000313" key="3">
    <source>
        <dbReference type="Proteomes" id="UP000664385"/>
    </source>
</evidence>
<evidence type="ECO:0000256" key="1">
    <source>
        <dbReference type="SAM" id="Phobius"/>
    </source>
</evidence>
<dbReference type="InterPro" id="IPR049713">
    <property type="entry name" value="Pr6Pr-like"/>
</dbReference>
<dbReference type="NCBIfam" id="NF038065">
    <property type="entry name" value="Pr6Pr"/>
    <property type="match status" value="1"/>
</dbReference>
<dbReference type="Proteomes" id="UP000664385">
    <property type="component" value="Unassembled WGS sequence"/>
</dbReference>